<feature type="region of interest" description="Disordered" evidence="17">
    <location>
        <begin position="320"/>
        <end position="342"/>
    </location>
</feature>
<comment type="caution">
    <text evidence="20">The sequence shown here is derived from an EMBL/GenBank/DDBJ whole genome shotgun (WGS) entry which is preliminary data.</text>
</comment>
<feature type="domain" description="NADH:ubiquinone oxidoreductase-like 20kDa subunit" evidence="18">
    <location>
        <begin position="23"/>
        <end position="187"/>
    </location>
</feature>
<accession>A0ABW9X9P0</accession>
<evidence type="ECO:0000259" key="19">
    <source>
        <dbReference type="Pfam" id="PF14720"/>
    </source>
</evidence>
<dbReference type="EC" id="1.12.99.6" evidence="6"/>
<keyword evidence="7" id="KW-1003">Cell membrane</keyword>
<keyword evidence="11" id="KW-0560">Oxidoreductase</keyword>
<evidence type="ECO:0000256" key="10">
    <source>
        <dbReference type="ARBA" id="ARBA00022729"/>
    </source>
</evidence>
<proteinExistence type="inferred from homology"/>
<comment type="catalytic activity">
    <reaction evidence="16">
        <text>H2 + A = AH2</text>
        <dbReference type="Rhea" id="RHEA:12116"/>
        <dbReference type="ChEBI" id="CHEBI:13193"/>
        <dbReference type="ChEBI" id="CHEBI:17499"/>
        <dbReference type="ChEBI" id="CHEBI:18276"/>
        <dbReference type="EC" id="1.12.99.6"/>
    </reaction>
</comment>
<keyword evidence="14" id="KW-0472">Membrane</keyword>
<evidence type="ECO:0000256" key="17">
    <source>
        <dbReference type="SAM" id="MobiDB-lite"/>
    </source>
</evidence>
<dbReference type="Gene3D" id="3.40.50.700">
    <property type="entry name" value="NADH:ubiquinone oxidoreductase-like, 20kDa subunit"/>
    <property type="match status" value="1"/>
</dbReference>
<evidence type="ECO:0000256" key="16">
    <source>
        <dbReference type="ARBA" id="ARBA00048757"/>
    </source>
</evidence>
<evidence type="ECO:0000256" key="15">
    <source>
        <dbReference type="ARBA" id="ARBA00023291"/>
    </source>
</evidence>
<dbReference type="RefSeq" id="WP_161716521.1">
    <property type="nucleotide sequence ID" value="NZ_JAAAPO010000001.1"/>
</dbReference>
<organism evidence="20 21">
    <name type="scientific">Novosphingobium ovatum</name>
    <dbReference type="NCBI Taxonomy" id="1908523"/>
    <lineage>
        <taxon>Bacteria</taxon>
        <taxon>Pseudomonadati</taxon>
        <taxon>Pseudomonadota</taxon>
        <taxon>Alphaproteobacteria</taxon>
        <taxon>Sphingomonadales</taxon>
        <taxon>Sphingomonadaceae</taxon>
        <taxon>Novosphingobium</taxon>
    </lineage>
</organism>
<evidence type="ECO:0000256" key="5">
    <source>
        <dbReference type="ARBA" id="ARBA00011771"/>
    </source>
</evidence>
<dbReference type="InterPro" id="IPR037024">
    <property type="entry name" value="NiFe_Hase_small_N_sf"/>
</dbReference>
<evidence type="ECO:0000259" key="18">
    <source>
        <dbReference type="Pfam" id="PF01058"/>
    </source>
</evidence>
<keyword evidence="21" id="KW-1185">Reference proteome</keyword>
<evidence type="ECO:0000313" key="21">
    <source>
        <dbReference type="Proteomes" id="UP000753724"/>
    </source>
</evidence>
<evidence type="ECO:0000256" key="6">
    <source>
        <dbReference type="ARBA" id="ARBA00012082"/>
    </source>
</evidence>
<feature type="domain" description="Cytochrome-c3 hydrogenase C-terminal" evidence="19">
    <location>
        <begin position="210"/>
        <end position="281"/>
    </location>
</feature>
<dbReference type="Pfam" id="PF14720">
    <property type="entry name" value="NiFe_hyd_SSU_C"/>
    <property type="match status" value="1"/>
</dbReference>
<dbReference type="Pfam" id="PF01058">
    <property type="entry name" value="Oxidored_q6"/>
    <property type="match status" value="1"/>
</dbReference>
<dbReference type="PANTHER" id="PTHR30013">
    <property type="entry name" value="NIFE / NIFESE HYDROGENASE SMALL SUBUNIT FAMILY MEMBER"/>
    <property type="match status" value="1"/>
</dbReference>
<comment type="subcellular location">
    <subcellularLocation>
        <location evidence="3">Cell envelope</location>
    </subcellularLocation>
</comment>
<dbReference type="PANTHER" id="PTHR30013:SF5">
    <property type="entry name" value="HYDROGENASE SMALL SUBUNIT"/>
    <property type="match status" value="1"/>
</dbReference>
<evidence type="ECO:0000256" key="8">
    <source>
        <dbReference type="ARBA" id="ARBA00022485"/>
    </source>
</evidence>
<dbReference type="InterPro" id="IPR006137">
    <property type="entry name" value="NADH_UbQ_OxRdtase-like_20kDa"/>
</dbReference>
<protein>
    <recommendedName>
        <fullName evidence="6">hydrogenase (acceptor)</fullName>
        <ecNumber evidence="6">1.12.99.6</ecNumber>
    </recommendedName>
</protein>
<keyword evidence="9" id="KW-0479">Metal-binding</keyword>
<comment type="subunit">
    <text evidence="5">Heterodimer of a large and a small subunit.</text>
</comment>
<name>A0ABW9X9P0_9SPHN</name>
<evidence type="ECO:0000256" key="14">
    <source>
        <dbReference type="ARBA" id="ARBA00023136"/>
    </source>
</evidence>
<evidence type="ECO:0000256" key="11">
    <source>
        <dbReference type="ARBA" id="ARBA00023002"/>
    </source>
</evidence>
<comment type="similarity">
    <text evidence="4">Belongs to the [NiFe]/[NiFeSe] hydrogenase small subunit family.</text>
</comment>
<gene>
    <name evidence="20" type="ORF">GTZ99_01555</name>
</gene>
<dbReference type="InterPro" id="IPR001821">
    <property type="entry name" value="NiFe_hydrogenase_ssu"/>
</dbReference>
<evidence type="ECO:0000256" key="13">
    <source>
        <dbReference type="ARBA" id="ARBA00023014"/>
    </source>
</evidence>
<evidence type="ECO:0000256" key="2">
    <source>
        <dbReference type="ARBA" id="ARBA00001966"/>
    </source>
</evidence>
<reference evidence="21" key="1">
    <citation type="submission" date="2020-01" db="EMBL/GenBank/DDBJ databases">
        <title>Sphingomonas sp. strain CSW-10.</title>
        <authorList>
            <person name="Chen W.-M."/>
        </authorList>
    </citation>
    <scope>NUCLEOTIDE SEQUENCE [LARGE SCALE GENOMIC DNA]</scope>
    <source>
        <strain evidence="21">FSY-8</strain>
    </source>
</reference>
<dbReference type="Proteomes" id="UP000753724">
    <property type="component" value="Unassembled WGS sequence"/>
</dbReference>
<evidence type="ECO:0000256" key="3">
    <source>
        <dbReference type="ARBA" id="ARBA00004196"/>
    </source>
</evidence>
<keyword evidence="12" id="KW-0408">Iron</keyword>
<dbReference type="SUPFAM" id="SSF56770">
    <property type="entry name" value="HydA/Nqo6-like"/>
    <property type="match status" value="1"/>
</dbReference>
<comment type="cofactor">
    <cofactor evidence="1">
        <name>[3Fe-4S] cluster</name>
        <dbReference type="ChEBI" id="CHEBI:21137"/>
    </cofactor>
</comment>
<keyword evidence="13" id="KW-0411">Iron-sulfur</keyword>
<comment type="cofactor">
    <cofactor evidence="2">
        <name>[4Fe-4S] cluster</name>
        <dbReference type="ChEBI" id="CHEBI:49883"/>
    </cofactor>
</comment>
<dbReference type="Gene3D" id="4.10.480.10">
    <property type="entry name" value="Cytochrome-c3 hydrogenase, C-terminal domain"/>
    <property type="match status" value="1"/>
</dbReference>
<dbReference type="InterPro" id="IPR037148">
    <property type="entry name" value="NiFe-Hase_small_C_sf"/>
</dbReference>
<keyword evidence="8" id="KW-0004">4Fe-4S</keyword>
<evidence type="ECO:0000256" key="7">
    <source>
        <dbReference type="ARBA" id="ARBA00022475"/>
    </source>
</evidence>
<evidence type="ECO:0000313" key="20">
    <source>
        <dbReference type="EMBL" id="NBC35240.1"/>
    </source>
</evidence>
<dbReference type="EMBL" id="JAAAPO010000001">
    <property type="protein sequence ID" value="NBC35240.1"/>
    <property type="molecule type" value="Genomic_DNA"/>
</dbReference>
<dbReference type="PRINTS" id="PR00614">
    <property type="entry name" value="NIHGNASESMLL"/>
</dbReference>
<evidence type="ECO:0000256" key="1">
    <source>
        <dbReference type="ARBA" id="ARBA00001927"/>
    </source>
</evidence>
<sequence length="342" mass="35398">MSVPGTTPGTTPLRLLWLQSGGCGGCTLSLLGAEGPDILTTLRAANVEVLWHPSLSEASGVEARAILTAAAEGRERVDILCLEGAVVHGPGGSGRFHLMAGTGTPMRDMIAAIASHARHVVAVGSCAAFGGITAGGGNPSEAGGLAYDGTAPGGLLGTDFRGAAGLPVINIAGCPIHPGWFVDTLLQIAAGTLTRADLDEWERPLAYTAQLVHHGCARNEFYEFKASAETLGDMGCMMEHLGCKGTQARADCNIRAWNGSGSCLDGNYPCINCTAPGFEEPGHGFDVTPKISGIPIGLPTDMPKAWFVALASLSKAATPRRLKENAARPTPVILPRDKRKTP</sequence>
<dbReference type="InterPro" id="IPR027394">
    <property type="entry name" value="Cytochrome-c3_hydrogenase_C"/>
</dbReference>
<evidence type="ECO:0000256" key="4">
    <source>
        <dbReference type="ARBA" id="ARBA00006605"/>
    </source>
</evidence>
<evidence type="ECO:0000256" key="12">
    <source>
        <dbReference type="ARBA" id="ARBA00023004"/>
    </source>
</evidence>
<keyword evidence="10" id="KW-0732">Signal</keyword>
<keyword evidence="15" id="KW-0003">3Fe-4S</keyword>
<dbReference type="PIRSF" id="PIRSF000310">
    <property type="entry name" value="NiFe_hyd_ssu"/>
    <property type="match status" value="1"/>
</dbReference>
<evidence type="ECO:0000256" key="9">
    <source>
        <dbReference type="ARBA" id="ARBA00022723"/>
    </source>
</evidence>